<reference evidence="11" key="1">
    <citation type="journal article" date="2019" name="Int. J. Syst. Evol. Microbiol.">
        <title>The Global Catalogue of Microorganisms (GCM) 10K type strain sequencing project: providing services to taxonomists for standard genome sequencing and annotation.</title>
        <authorList>
            <consortium name="The Broad Institute Genomics Platform"/>
            <consortium name="The Broad Institute Genome Sequencing Center for Infectious Disease"/>
            <person name="Wu L."/>
            <person name="Ma J."/>
        </authorList>
    </citation>
    <scope>NUCLEOTIDE SEQUENCE [LARGE SCALE GENOMIC DNA]</scope>
    <source>
        <strain evidence="11">CCUG 55491</strain>
    </source>
</reference>
<evidence type="ECO:0000256" key="8">
    <source>
        <dbReference type="SAM" id="Phobius"/>
    </source>
</evidence>
<dbReference type="CDD" id="cd12914">
    <property type="entry name" value="PDC1_DGC_like"/>
    <property type="match status" value="1"/>
</dbReference>
<dbReference type="Gene3D" id="3.30.70.270">
    <property type="match status" value="1"/>
</dbReference>
<feature type="transmembrane region" description="Helical" evidence="8">
    <location>
        <begin position="20"/>
        <end position="39"/>
    </location>
</feature>
<evidence type="ECO:0000256" key="6">
    <source>
        <dbReference type="ARBA" id="ARBA00023136"/>
    </source>
</evidence>
<keyword evidence="3" id="KW-1003">Cell membrane</keyword>
<dbReference type="Pfam" id="PF00990">
    <property type="entry name" value="GGDEF"/>
    <property type="match status" value="1"/>
</dbReference>
<dbReference type="RefSeq" id="WP_386812230.1">
    <property type="nucleotide sequence ID" value="NZ_JBHTIH010000003.1"/>
</dbReference>
<dbReference type="PROSITE" id="PS50887">
    <property type="entry name" value="GGDEF"/>
    <property type="match status" value="1"/>
</dbReference>
<evidence type="ECO:0000256" key="1">
    <source>
        <dbReference type="ARBA" id="ARBA00004651"/>
    </source>
</evidence>
<dbReference type="PANTHER" id="PTHR45138:SF9">
    <property type="entry name" value="DIGUANYLATE CYCLASE DGCM-RELATED"/>
    <property type="match status" value="1"/>
</dbReference>
<dbReference type="PANTHER" id="PTHR45138">
    <property type="entry name" value="REGULATORY COMPONENTS OF SENSORY TRANSDUCTION SYSTEM"/>
    <property type="match status" value="1"/>
</dbReference>
<evidence type="ECO:0000313" key="10">
    <source>
        <dbReference type="EMBL" id="MFD0739223.1"/>
    </source>
</evidence>
<evidence type="ECO:0000256" key="7">
    <source>
        <dbReference type="ARBA" id="ARBA00034247"/>
    </source>
</evidence>
<dbReference type="Pfam" id="PF02743">
    <property type="entry name" value="dCache_1"/>
    <property type="match status" value="1"/>
</dbReference>
<accession>A0ABW2YLJ0</accession>
<feature type="domain" description="GGDEF" evidence="9">
    <location>
        <begin position="444"/>
        <end position="580"/>
    </location>
</feature>
<comment type="catalytic activity">
    <reaction evidence="7">
        <text>2 GTP = 3',3'-c-di-GMP + 2 diphosphate</text>
        <dbReference type="Rhea" id="RHEA:24898"/>
        <dbReference type="ChEBI" id="CHEBI:33019"/>
        <dbReference type="ChEBI" id="CHEBI:37565"/>
        <dbReference type="ChEBI" id="CHEBI:58805"/>
        <dbReference type="EC" id="2.7.7.65"/>
    </reaction>
</comment>
<proteinExistence type="predicted"/>
<dbReference type="EC" id="2.7.7.65" evidence="2"/>
<evidence type="ECO:0000259" key="9">
    <source>
        <dbReference type="PROSITE" id="PS50887"/>
    </source>
</evidence>
<dbReference type="InterPro" id="IPR000160">
    <property type="entry name" value="GGDEF_dom"/>
</dbReference>
<dbReference type="EMBL" id="JBHTIH010000003">
    <property type="protein sequence ID" value="MFD0739223.1"/>
    <property type="molecule type" value="Genomic_DNA"/>
</dbReference>
<protein>
    <recommendedName>
        <fullName evidence="2">diguanylate cyclase</fullName>
        <ecNumber evidence="2">2.7.7.65</ecNumber>
    </recommendedName>
</protein>
<feature type="transmembrane region" description="Helical" evidence="8">
    <location>
        <begin position="293"/>
        <end position="313"/>
    </location>
</feature>
<comment type="caution">
    <text evidence="10">The sequence shown here is derived from an EMBL/GenBank/DDBJ whole genome shotgun (WGS) entry which is preliminary data.</text>
</comment>
<dbReference type="InterPro" id="IPR050469">
    <property type="entry name" value="Diguanylate_Cyclase"/>
</dbReference>
<dbReference type="InterPro" id="IPR029787">
    <property type="entry name" value="Nucleotide_cyclase"/>
</dbReference>
<dbReference type="InterPro" id="IPR033479">
    <property type="entry name" value="dCache_1"/>
</dbReference>
<keyword evidence="11" id="KW-1185">Reference proteome</keyword>
<evidence type="ECO:0000256" key="3">
    <source>
        <dbReference type="ARBA" id="ARBA00022475"/>
    </source>
</evidence>
<dbReference type="SMART" id="SM00267">
    <property type="entry name" value="GGDEF"/>
    <property type="match status" value="1"/>
</dbReference>
<keyword evidence="10" id="KW-0808">Transferase</keyword>
<keyword evidence="4 8" id="KW-0812">Transmembrane</keyword>
<keyword evidence="10" id="KW-0548">Nucleotidyltransferase</keyword>
<name>A0ABW2YLJ0_9GAMM</name>
<evidence type="ECO:0000256" key="5">
    <source>
        <dbReference type="ARBA" id="ARBA00022989"/>
    </source>
</evidence>
<dbReference type="GO" id="GO:0052621">
    <property type="term" value="F:diguanylate cyclase activity"/>
    <property type="evidence" value="ECO:0007669"/>
    <property type="project" value="UniProtKB-EC"/>
</dbReference>
<dbReference type="Proteomes" id="UP001597090">
    <property type="component" value="Unassembled WGS sequence"/>
</dbReference>
<evidence type="ECO:0000313" key="11">
    <source>
        <dbReference type="Proteomes" id="UP001597090"/>
    </source>
</evidence>
<dbReference type="Gene3D" id="3.30.450.20">
    <property type="entry name" value="PAS domain"/>
    <property type="match status" value="1"/>
</dbReference>
<dbReference type="CDD" id="cd01949">
    <property type="entry name" value="GGDEF"/>
    <property type="match status" value="1"/>
</dbReference>
<dbReference type="NCBIfam" id="TIGR00254">
    <property type="entry name" value="GGDEF"/>
    <property type="match status" value="1"/>
</dbReference>
<keyword evidence="6 8" id="KW-0472">Membrane</keyword>
<organism evidence="10 11">
    <name type="scientific">Lysobacter koreensis</name>
    <dbReference type="NCBI Taxonomy" id="266122"/>
    <lineage>
        <taxon>Bacteria</taxon>
        <taxon>Pseudomonadati</taxon>
        <taxon>Pseudomonadota</taxon>
        <taxon>Gammaproteobacteria</taxon>
        <taxon>Lysobacterales</taxon>
        <taxon>Lysobacteraceae</taxon>
        <taxon>Lysobacter</taxon>
    </lineage>
</organism>
<dbReference type="SUPFAM" id="SSF55073">
    <property type="entry name" value="Nucleotide cyclase"/>
    <property type="match status" value="1"/>
</dbReference>
<gene>
    <name evidence="10" type="ORF">ACFQZQ_08025</name>
</gene>
<keyword evidence="5 8" id="KW-1133">Transmembrane helix</keyword>
<comment type="subcellular location">
    <subcellularLocation>
        <location evidence="1">Cell membrane</location>
        <topology evidence="1">Multi-pass membrane protein</topology>
    </subcellularLocation>
</comment>
<dbReference type="InterPro" id="IPR043128">
    <property type="entry name" value="Rev_trsase/Diguanyl_cyclase"/>
</dbReference>
<evidence type="ECO:0000256" key="2">
    <source>
        <dbReference type="ARBA" id="ARBA00012528"/>
    </source>
</evidence>
<sequence>MTESAMRPASLRRQFAKVMLLGVLVPALLLIAGLVWLNLAKERAGAEMRTASVAVSTAREVDDFIAVHRAAVNVLAQRRSAEGSARDPARWSADLARVRTNYPGFVTMLVTDARGVVRASDPPLAMPLATVRSVADRAYFREPKRTGRAYVSDAFRGRSQGTDPLIAISAPLQDAGGFAGVVEGSIRTDTIAAQRIQALQGRGYEVLLLDGTGHVILASDGVPLEPLASLVGTGLEPMLGARDLVPPTRLGLLQGVLRHDGDAYAARAVLASGWQLFVLVPKRLLDAEVRGRILAPMVLLLLFVLGVSVASWLQMHSLQAGIGGLLQTLQGFALGGTLTRHDARGMPTELQPIVSGIHQLGDRLNSAYADLKQALDRQSELAASLRTVVATREREIAERTEELSGAVAELDRISRTDELTGCLNYRGYRETATGLWEQSMRQGQSLSVLAMDIDFFKSYNDRYGHPAGDNALRRFAGAVRSSLYRGSDTLVRTGGEEFVVFLPDTSLEQATEVADRIRASVAGAAIVHEESPGGMLTVSIGVATREGGDGDDLEAMLRRADRALYQAKHSGRDRVSTVRS</sequence>
<evidence type="ECO:0000256" key="4">
    <source>
        <dbReference type="ARBA" id="ARBA00022692"/>
    </source>
</evidence>